<evidence type="ECO:0000256" key="6">
    <source>
        <dbReference type="PIRNR" id="PIRNR000446"/>
    </source>
</evidence>
<proteinExistence type="inferred from homology"/>
<dbReference type="InterPro" id="IPR024925">
    <property type="entry name" value="Malonyl_CoA-ACP_transAc"/>
</dbReference>
<evidence type="ECO:0000313" key="10">
    <source>
        <dbReference type="Proteomes" id="UP000014975"/>
    </source>
</evidence>
<evidence type="ECO:0000256" key="7">
    <source>
        <dbReference type="PIRSR" id="PIRSR000446-1"/>
    </source>
</evidence>
<evidence type="ECO:0000256" key="3">
    <source>
        <dbReference type="ARBA" id="ARBA00022679"/>
    </source>
</evidence>
<dbReference type="Proteomes" id="UP000014975">
    <property type="component" value="Unassembled WGS sequence"/>
</dbReference>
<feature type="active site" evidence="7">
    <location>
        <position position="182"/>
    </location>
</feature>
<dbReference type="InterPro" id="IPR016035">
    <property type="entry name" value="Acyl_Trfase/lysoPLipase"/>
</dbReference>
<dbReference type="PATRIC" id="fig|1121439.3.peg.1382"/>
<reference evidence="9 10" key="1">
    <citation type="journal article" date="2013" name="Genome Announc.">
        <title>Draft genome sequences for three mercury-methylating, sulfate-reducing bacteria.</title>
        <authorList>
            <person name="Brown S.D."/>
            <person name="Hurt R.A.Jr."/>
            <person name="Gilmour C.C."/>
            <person name="Elias D.A."/>
        </authorList>
    </citation>
    <scope>NUCLEOTIDE SEQUENCE [LARGE SCALE GENOMIC DNA]</scope>
    <source>
        <strain evidence="9 10">DSM 16529</strain>
    </source>
</reference>
<dbReference type="GO" id="GO:0005829">
    <property type="term" value="C:cytosol"/>
    <property type="evidence" value="ECO:0007669"/>
    <property type="project" value="TreeGrafter"/>
</dbReference>
<dbReference type="Gene3D" id="3.40.366.10">
    <property type="entry name" value="Malonyl-Coenzyme A Acyl Carrier Protein, domain 2"/>
    <property type="match status" value="1"/>
</dbReference>
<dbReference type="SMART" id="SM00827">
    <property type="entry name" value="PKS_AT"/>
    <property type="match status" value="1"/>
</dbReference>
<feature type="domain" description="Malonyl-CoA:ACP transacylase (MAT)" evidence="8">
    <location>
        <begin position="1"/>
        <end position="293"/>
    </location>
</feature>
<dbReference type="PIRSF" id="PIRSF000446">
    <property type="entry name" value="Mct"/>
    <property type="match status" value="1"/>
</dbReference>
<name>S7TC77_9BACT</name>
<evidence type="ECO:0000313" key="9">
    <source>
        <dbReference type="EMBL" id="EPR34226.1"/>
    </source>
</evidence>
<evidence type="ECO:0000256" key="1">
    <source>
        <dbReference type="ARBA" id="ARBA00013258"/>
    </source>
</evidence>
<keyword evidence="10" id="KW-1185">Reference proteome</keyword>
<protein>
    <recommendedName>
        <fullName evidence="2 6">Malonyl CoA-acyl carrier protein transacylase</fullName>
        <ecNumber evidence="1 6">2.3.1.39</ecNumber>
    </recommendedName>
</protein>
<dbReference type="SUPFAM" id="SSF52151">
    <property type="entry name" value="FabD/lysophospholipase-like"/>
    <property type="match status" value="1"/>
</dbReference>
<comment type="caution">
    <text evidence="9">The sequence shown here is derived from an EMBL/GenBank/DDBJ whole genome shotgun (WGS) entry which is preliminary data.</text>
</comment>
<comment type="similarity">
    <text evidence="6">Belongs to the fabD family.</text>
</comment>
<organism evidence="9 10">
    <name type="scientific">Alkalidesulfovibrio alkalitolerans DSM 16529</name>
    <dbReference type="NCBI Taxonomy" id="1121439"/>
    <lineage>
        <taxon>Bacteria</taxon>
        <taxon>Pseudomonadati</taxon>
        <taxon>Thermodesulfobacteriota</taxon>
        <taxon>Desulfovibrionia</taxon>
        <taxon>Desulfovibrionales</taxon>
        <taxon>Desulfovibrionaceae</taxon>
        <taxon>Alkalidesulfovibrio</taxon>
    </lineage>
</organism>
<dbReference type="InterPro" id="IPR016036">
    <property type="entry name" value="Malonyl_transacylase_ACP-bd"/>
</dbReference>
<dbReference type="GO" id="GO:0006633">
    <property type="term" value="P:fatty acid biosynthetic process"/>
    <property type="evidence" value="ECO:0007669"/>
    <property type="project" value="TreeGrafter"/>
</dbReference>
<keyword evidence="4 6" id="KW-0012">Acyltransferase</keyword>
<dbReference type="InterPro" id="IPR014043">
    <property type="entry name" value="Acyl_transferase_dom"/>
</dbReference>
<evidence type="ECO:0000256" key="5">
    <source>
        <dbReference type="ARBA" id="ARBA00048462"/>
    </source>
</evidence>
<dbReference type="eggNOG" id="COG0331">
    <property type="taxonomic scope" value="Bacteria"/>
</dbReference>
<evidence type="ECO:0000259" key="8">
    <source>
        <dbReference type="SMART" id="SM00827"/>
    </source>
</evidence>
<dbReference type="Gene3D" id="3.30.70.250">
    <property type="entry name" value="Malonyl-CoA ACP transacylase, ACP-binding"/>
    <property type="match status" value="1"/>
</dbReference>
<dbReference type="AlphaFoldDB" id="S7TC77"/>
<dbReference type="PANTHER" id="PTHR42681">
    <property type="entry name" value="MALONYL-COA-ACYL CARRIER PROTEIN TRANSACYLASE, MITOCHONDRIAL"/>
    <property type="match status" value="1"/>
</dbReference>
<evidence type="ECO:0000256" key="4">
    <source>
        <dbReference type="ARBA" id="ARBA00023315"/>
    </source>
</evidence>
<feature type="active site" evidence="7">
    <location>
        <position position="73"/>
    </location>
</feature>
<accession>S7TC77</accession>
<dbReference type="PANTHER" id="PTHR42681:SF1">
    <property type="entry name" value="MALONYL-COA-ACYL CARRIER PROTEIN TRANSACYLASE, MITOCHONDRIAL"/>
    <property type="match status" value="1"/>
</dbReference>
<dbReference type="EC" id="2.3.1.39" evidence="1 6"/>
<dbReference type="STRING" id="1121439.dsat_2865"/>
<dbReference type="OrthoDB" id="9808564at2"/>
<dbReference type="GO" id="GO:0004314">
    <property type="term" value="F:[acyl-carrier-protein] S-malonyltransferase activity"/>
    <property type="evidence" value="ECO:0007669"/>
    <property type="project" value="UniProtKB-EC"/>
</dbReference>
<dbReference type="InterPro" id="IPR001227">
    <property type="entry name" value="Ac_transferase_dom_sf"/>
</dbReference>
<dbReference type="Pfam" id="PF00698">
    <property type="entry name" value="Acyl_transf_1"/>
    <property type="match status" value="1"/>
</dbReference>
<keyword evidence="3 6" id="KW-0808">Transferase</keyword>
<dbReference type="SUPFAM" id="SSF55048">
    <property type="entry name" value="Probable ACP-binding domain of malonyl-CoA ACP transacylase"/>
    <property type="match status" value="1"/>
</dbReference>
<dbReference type="EMBL" id="ATHI01000014">
    <property type="protein sequence ID" value="EPR34226.1"/>
    <property type="molecule type" value="Genomic_DNA"/>
</dbReference>
<comment type="catalytic activity">
    <reaction evidence="5 6">
        <text>holo-[ACP] + malonyl-CoA = malonyl-[ACP] + CoA</text>
        <dbReference type="Rhea" id="RHEA:41792"/>
        <dbReference type="Rhea" id="RHEA-COMP:9623"/>
        <dbReference type="Rhea" id="RHEA-COMP:9685"/>
        <dbReference type="ChEBI" id="CHEBI:57287"/>
        <dbReference type="ChEBI" id="CHEBI:57384"/>
        <dbReference type="ChEBI" id="CHEBI:64479"/>
        <dbReference type="ChEBI" id="CHEBI:78449"/>
        <dbReference type="EC" id="2.3.1.39"/>
    </reaction>
</comment>
<sequence length="294" mass="30856">MGRAIAEADAQAMDLWKKAERISGHDLRAIYWEGEEADMADTRTLQPALTVVNLSVYLGLAGYISPLAAAGHSLGEFAALAAAKALSVDDVLELVAVRGRLMAEAGDGTGAMAALLKVDRTGAEEMVALARDKTGLELRVANYNTPAQFVISGKREAVEAASALAKERKARAVPLAVSGAFHSPLMAEAAAEFARALGKASINDPAFPVVMNATAAPARTGAEIREAMGRQMTSSVLWIDSVEAMWEIGARRFVECGPKGVLTRMLPAILGEREAASGFYADPEAMAALTAEVA</sequence>
<evidence type="ECO:0000256" key="2">
    <source>
        <dbReference type="ARBA" id="ARBA00018953"/>
    </source>
</evidence>
<dbReference type="InterPro" id="IPR050858">
    <property type="entry name" value="Mal-CoA-ACP_Trans/PKS_FabD"/>
</dbReference>
<gene>
    <name evidence="9" type="ORF">dsat_2865</name>
</gene>